<evidence type="ECO:0000313" key="2">
    <source>
        <dbReference type="Proteomes" id="UP000004810"/>
    </source>
</evidence>
<protein>
    <submittedName>
        <fullName evidence="1">Uncharacterized protein</fullName>
    </submittedName>
</protein>
<proteinExistence type="predicted"/>
<evidence type="ECO:0000313" key="1">
    <source>
        <dbReference type="EMBL" id="EJW81684.1"/>
    </source>
</evidence>
<organism evidence="1 2">
    <name type="scientific">Wuchereria bancrofti</name>
    <dbReference type="NCBI Taxonomy" id="6293"/>
    <lineage>
        <taxon>Eukaryota</taxon>
        <taxon>Metazoa</taxon>
        <taxon>Ecdysozoa</taxon>
        <taxon>Nematoda</taxon>
        <taxon>Chromadorea</taxon>
        <taxon>Rhabditida</taxon>
        <taxon>Spirurina</taxon>
        <taxon>Spiruromorpha</taxon>
        <taxon>Filarioidea</taxon>
        <taxon>Onchocercidae</taxon>
        <taxon>Wuchereria</taxon>
    </lineage>
</organism>
<dbReference type="Proteomes" id="UP000004810">
    <property type="component" value="Unassembled WGS sequence"/>
</dbReference>
<dbReference type="AlphaFoldDB" id="J9F2Y5"/>
<comment type="caution">
    <text evidence="1">The sequence shown here is derived from an EMBL/GenBank/DDBJ whole genome shotgun (WGS) entry which is preliminary data.</text>
</comment>
<accession>J9F2Y5</accession>
<name>J9F2Y5_WUCBA</name>
<gene>
    <name evidence="1" type="ORF">WUBG_07406</name>
</gene>
<dbReference type="EMBL" id="ADBV01003449">
    <property type="protein sequence ID" value="EJW81684.1"/>
    <property type="molecule type" value="Genomic_DNA"/>
</dbReference>
<sequence length="107" mass="12546">MFLKINIGKVTDRNEQYKKSLWASMAEEKGKWSKQRQLMVKLTTNHEQMVKMKECQIIVCSEFVANSLICQLLFIIHCNSSEWLRKKERADRISPHNIEVTTLSLSC</sequence>
<reference evidence="2" key="1">
    <citation type="submission" date="2012-08" db="EMBL/GenBank/DDBJ databases">
        <title>The Genome Sequence of Wuchereria bancrofti.</title>
        <authorList>
            <person name="Nutman T.B."/>
            <person name="Fink D.L."/>
            <person name="Russ C."/>
            <person name="Young S."/>
            <person name="Zeng Q."/>
            <person name="Koehrsen M."/>
            <person name="Alvarado L."/>
            <person name="Berlin A."/>
            <person name="Chapman S.B."/>
            <person name="Chen Z."/>
            <person name="Freedman E."/>
            <person name="Gellesch M."/>
            <person name="Goldberg J."/>
            <person name="Griggs A."/>
            <person name="Gujja S."/>
            <person name="Heilman E.R."/>
            <person name="Heiman D."/>
            <person name="Hepburn T."/>
            <person name="Howarth C."/>
            <person name="Jen D."/>
            <person name="Larson L."/>
            <person name="Lewis B."/>
            <person name="Mehta T."/>
            <person name="Park D."/>
            <person name="Pearson M."/>
            <person name="Roberts A."/>
            <person name="Saif S."/>
            <person name="Shea T."/>
            <person name="Shenoy N."/>
            <person name="Sisk P."/>
            <person name="Stolte C."/>
            <person name="Sykes S."/>
            <person name="Walk T."/>
            <person name="White J."/>
            <person name="Yandava C."/>
            <person name="Haas B."/>
            <person name="Henn M.R."/>
            <person name="Nusbaum C."/>
            <person name="Birren B."/>
        </authorList>
    </citation>
    <scope>NUCLEOTIDE SEQUENCE [LARGE SCALE GENOMIC DNA]</scope>
    <source>
        <strain evidence="2">NA</strain>
    </source>
</reference>